<dbReference type="OrthoDB" id="118770at2759"/>
<dbReference type="Proteomes" id="UP000251314">
    <property type="component" value="Unassembled WGS sequence"/>
</dbReference>
<dbReference type="EMBL" id="RCMK01000607">
    <property type="protein sequence ID" value="KAG2919410.1"/>
    <property type="molecule type" value="Genomic_DNA"/>
</dbReference>
<comment type="caution">
    <text evidence="8">The sequence shown here is derived from an EMBL/GenBank/DDBJ whole genome shotgun (WGS) entry which is preliminary data.</text>
</comment>
<dbReference type="EMBL" id="RCML01000185">
    <property type="protein sequence ID" value="KAG2986800.1"/>
    <property type="molecule type" value="Genomic_DNA"/>
</dbReference>
<dbReference type="EMBL" id="RCMI01000500">
    <property type="protein sequence ID" value="KAG2907823.1"/>
    <property type="molecule type" value="Genomic_DNA"/>
</dbReference>
<evidence type="ECO:0000313" key="6">
    <source>
        <dbReference type="EMBL" id="KAG2986800.1"/>
    </source>
</evidence>
<dbReference type="AlphaFoldDB" id="A0A329S6E7"/>
<evidence type="ECO:0000256" key="2">
    <source>
        <dbReference type="SAM" id="Phobius"/>
    </source>
</evidence>
<evidence type="ECO:0000313" key="5">
    <source>
        <dbReference type="EMBL" id="KAG2919410.1"/>
    </source>
</evidence>
<dbReference type="Proteomes" id="UP000736787">
    <property type="component" value="Unassembled WGS sequence"/>
</dbReference>
<accession>A0A329S6E7</accession>
<dbReference type="EMBL" id="RCMG01000657">
    <property type="protein sequence ID" value="KAG2850779.1"/>
    <property type="molecule type" value="Genomic_DNA"/>
</dbReference>
<feature type="transmembrane region" description="Helical" evidence="2">
    <location>
        <begin position="62"/>
        <end position="83"/>
    </location>
</feature>
<dbReference type="Proteomes" id="UP000760860">
    <property type="component" value="Unassembled WGS sequence"/>
</dbReference>
<evidence type="ECO:0000313" key="9">
    <source>
        <dbReference type="Proteomes" id="UP000251314"/>
    </source>
</evidence>
<name>A0A329S6E7_9STRA</name>
<evidence type="ECO:0000313" key="3">
    <source>
        <dbReference type="EMBL" id="KAG2850779.1"/>
    </source>
</evidence>
<sequence>MVKNGRRGVAKYWNGLHVEWKRTVGRSGVVIRANWSVSLLIADLVFYTVLFIYEGIEIVCQWWFGVGVVLVAVNYCYLCEEGVLKGEVLILNHQVVLLSIGTVMTGVLSKIWSLFEKDGRSPKEIVSDGFAEWCSQMKEMGQVENLSQEFWRLDDAVPTSKKKIVRTRNAAQAEKRALQSKMREAGRASEAR</sequence>
<evidence type="ECO:0000313" key="7">
    <source>
        <dbReference type="EMBL" id="KAG3209396.1"/>
    </source>
</evidence>
<dbReference type="Proteomes" id="UP000774804">
    <property type="component" value="Unassembled WGS sequence"/>
</dbReference>
<dbReference type="Proteomes" id="UP000735874">
    <property type="component" value="Unassembled WGS sequence"/>
</dbReference>
<keyword evidence="2" id="KW-1133">Transmembrane helix</keyword>
<reference evidence="8 9" key="1">
    <citation type="submission" date="2018-01" db="EMBL/GenBank/DDBJ databases">
        <title>Draft genome of the strawberry crown rot pathogen Phytophthora cactorum.</title>
        <authorList>
            <person name="Armitage A.D."/>
            <person name="Lysoe E."/>
            <person name="Nellist C.F."/>
            <person name="Harrison R.J."/>
            <person name="Brurberg M.B."/>
        </authorList>
    </citation>
    <scope>NUCLEOTIDE SEQUENCE [LARGE SCALE GENOMIC DNA]</scope>
    <source>
        <strain evidence="8 9">10300</strain>
    </source>
</reference>
<organism evidence="8 9">
    <name type="scientific">Phytophthora cactorum</name>
    <dbReference type="NCBI Taxonomy" id="29920"/>
    <lineage>
        <taxon>Eukaryota</taxon>
        <taxon>Sar</taxon>
        <taxon>Stramenopiles</taxon>
        <taxon>Oomycota</taxon>
        <taxon>Peronosporomycetes</taxon>
        <taxon>Peronosporales</taxon>
        <taxon>Peronosporaceae</taxon>
        <taxon>Phytophthora</taxon>
    </lineage>
</organism>
<feature type="region of interest" description="Disordered" evidence="1">
    <location>
        <begin position="168"/>
        <end position="192"/>
    </location>
</feature>
<dbReference type="EMBL" id="RCMV01001275">
    <property type="protein sequence ID" value="KAG3209396.1"/>
    <property type="molecule type" value="Genomic_DNA"/>
</dbReference>
<keyword evidence="2" id="KW-0472">Membrane</keyword>
<evidence type="ECO:0000313" key="4">
    <source>
        <dbReference type="EMBL" id="KAG2907823.1"/>
    </source>
</evidence>
<dbReference type="EMBL" id="MJFZ01000282">
    <property type="protein sequence ID" value="RAW32325.1"/>
    <property type="molecule type" value="Genomic_DNA"/>
</dbReference>
<feature type="transmembrane region" description="Helical" evidence="2">
    <location>
        <begin position="35"/>
        <end position="56"/>
    </location>
</feature>
<feature type="compositionally biased region" description="Basic and acidic residues" evidence="1">
    <location>
        <begin position="173"/>
        <end position="192"/>
    </location>
</feature>
<keyword evidence="9" id="KW-1185">Reference proteome</keyword>
<dbReference type="VEuPathDB" id="FungiDB:PC110_g11330"/>
<reference evidence="7" key="2">
    <citation type="submission" date="2018-05" db="EMBL/GenBank/DDBJ databases">
        <title>Effector identification in a new, highly contiguous assembly of the strawberry crown rot pathogen Phytophthora cactorum.</title>
        <authorList>
            <person name="Armitage A.D."/>
            <person name="Nellist C.F."/>
            <person name="Bates H."/>
            <person name="Vickerstaff R.J."/>
            <person name="Harrison R.J."/>
        </authorList>
    </citation>
    <scope>NUCLEOTIDE SEQUENCE</scope>
    <source>
        <strain evidence="3">15-7</strain>
        <strain evidence="4">4032</strain>
        <strain evidence="5">4040</strain>
        <strain evidence="6">P415</strain>
        <strain evidence="7">P421</strain>
    </source>
</reference>
<gene>
    <name evidence="8" type="ORF">PC110_g11330</name>
    <name evidence="3" type="ORF">PC113_g16483</name>
    <name evidence="4" type="ORF">PC115_g13766</name>
    <name evidence="5" type="ORF">PC117_g16779</name>
    <name evidence="6" type="ORF">PC118_g7633</name>
    <name evidence="7" type="ORF">PC129_g19584</name>
</gene>
<evidence type="ECO:0000313" key="8">
    <source>
        <dbReference type="EMBL" id="RAW32325.1"/>
    </source>
</evidence>
<evidence type="ECO:0000256" key="1">
    <source>
        <dbReference type="SAM" id="MobiDB-lite"/>
    </source>
</evidence>
<keyword evidence="2" id="KW-0812">Transmembrane</keyword>
<proteinExistence type="predicted"/>
<feature type="transmembrane region" description="Helical" evidence="2">
    <location>
        <begin position="95"/>
        <end position="115"/>
    </location>
</feature>
<dbReference type="Proteomes" id="UP000697107">
    <property type="component" value="Unassembled WGS sequence"/>
</dbReference>
<protein>
    <submittedName>
        <fullName evidence="8">Uncharacterized protein</fullName>
    </submittedName>
</protein>